<dbReference type="RefSeq" id="WP_420068479.1">
    <property type="nucleotide sequence ID" value="NZ_JBCHKQ010000001.1"/>
</dbReference>
<protein>
    <submittedName>
        <fullName evidence="4">Adenylate/guanylate cyclase domain-containing protein</fullName>
    </submittedName>
</protein>
<proteinExistence type="predicted"/>
<dbReference type="Proteomes" id="UP001466331">
    <property type="component" value="Unassembled WGS sequence"/>
</dbReference>
<accession>A0ABU9U8N5</accession>
<organism evidence="4 5">
    <name type="scientific">Rarispira pelagica</name>
    <dbReference type="NCBI Taxonomy" id="3141764"/>
    <lineage>
        <taxon>Bacteria</taxon>
        <taxon>Pseudomonadati</taxon>
        <taxon>Spirochaetota</taxon>
        <taxon>Spirochaetia</taxon>
        <taxon>Winmispirales</taxon>
        <taxon>Winmispiraceae</taxon>
        <taxon>Rarispira</taxon>
    </lineage>
</organism>
<dbReference type="SMART" id="SM00304">
    <property type="entry name" value="HAMP"/>
    <property type="match status" value="1"/>
</dbReference>
<dbReference type="PANTHER" id="PTHR43081">
    <property type="entry name" value="ADENYLATE CYCLASE, TERMINAL-DIFFERENTIATION SPECIFIC-RELATED"/>
    <property type="match status" value="1"/>
</dbReference>
<dbReference type="SUPFAM" id="SSF158472">
    <property type="entry name" value="HAMP domain-like"/>
    <property type="match status" value="1"/>
</dbReference>
<dbReference type="Gene3D" id="3.30.450.290">
    <property type="match status" value="1"/>
</dbReference>
<evidence type="ECO:0000259" key="3">
    <source>
        <dbReference type="PROSITE" id="PS50885"/>
    </source>
</evidence>
<keyword evidence="1" id="KW-0472">Membrane</keyword>
<dbReference type="SUPFAM" id="SSF55073">
    <property type="entry name" value="Nucleotide cyclase"/>
    <property type="match status" value="1"/>
</dbReference>
<evidence type="ECO:0000259" key="2">
    <source>
        <dbReference type="PROSITE" id="PS50125"/>
    </source>
</evidence>
<dbReference type="InterPro" id="IPR029787">
    <property type="entry name" value="Nucleotide_cyclase"/>
</dbReference>
<dbReference type="InterPro" id="IPR001054">
    <property type="entry name" value="A/G_cyclase"/>
</dbReference>
<dbReference type="PROSITE" id="PS50125">
    <property type="entry name" value="GUANYLATE_CYCLASE_2"/>
    <property type="match status" value="1"/>
</dbReference>
<dbReference type="Pfam" id="PF00672">
    <property type="entry name" value="HAMP"/>
    <property type="match status" value="1"/>
</dbReference>
<evidence type="ECO:0000256" key="1">
    <source>
        <dbReference type="SAM" id="Phobius"/>
    </source>
</evidence>
<keyword evidence="1" id="KW-0812">Transmembrane</keyword>
<dbReference type="InterPro" id="IPR003660">
    <property type="entry name" value="HAMP_dom"/>
</dbReference>
<comment type="caution">
    <text evidence="4">The sequence shown here is derived from an EMBL/GenBank/DDBJ whole genome shotgun (WGS) entry which is preliminary data.</text>
</comment>
<keyword evidence="1" id="KW-1133">Transmembrane helix</keyword>
<dbReference type="CDD" id="cd07302">
    <property type="entry name" value="CHD"/>
    <property type="match status" value="1"/>
</dbReference>
<dbReference type="EMBL" id="JBCHKQ010000001">
    <property type="protein sequence ID" value="MEM5947025.1"/>
    <property type="molecule type" value="Genomic_DNA"/>
</dbReference>
<dbReference type="InterPro" id="IPR050697">
    <property type="entry name" value="Adenylyl/Guanylyl_Cyclase_3/4"/>
</dbReference>
<evidence type="ECO:0000313" key="4">
    <source>
        <dbReference type="EMBL" id="MEM5947025.1"/>
    </source>
</evidence>
<feature type="domain" description="HAMP" evidence="3">
    <location>
        <begin position="223"/>
        <end position="275"/>
    </location>
</feature>
<dbReference type="Pfam" id="PF00211">
    <property type="entry name" value="Guanylate_cyc"/>
    <property type="match status" value="1"/>
</dbReference>
<dbReference type="PANTHER" id="PTHR43081:SF1">
    <property type="entry name" value="ADENYLATE CYCLASE, TERMINAL-DIFFERENTIATION SPECIFIC"/>
    <property type="match status" value="1"/>
</dbReference>
<dbReference type="CDD" id="cd06225">
    <property type="entry name" value="HAMP"/>
    <property type="match status" value="1"/>
</dbReference>
<dbReference type="Gene3D" id="3.30.70.1230">
    <property type="entry name" value="Nucleotide cyclase"/>
    <property type="match status" value="1"/>
</dbReference>
<feature type="transmembrane region" description="Helical" evidence="1">
    <location>
        <begin position="199"/>
        <end position="220"/>
    </location>
</feature>
<reference evidence="4 5" key="1">
    <citation type="submission" date="2024-03" db="EMBL/GenBank/DDBJ databases">
        <title>Ignisphaera cupida sp. nov., a hyperthermophilic hydrolytic archaeon from a hot spring of Kamchatka, and proposal of Ignisphaeraceae fam. nov.</title>
        <authorList>
            <person name="Podosokorskaya O.A."/>
            <person name="Elcheninov A.G."/>
            <person name="Maltseva A.I."/>
            <person name="Zayulina K.S."/>
            <person name="Novikov A."/>
            <person name="Merkel A.Y."/>
        </authorList>
    </citation>
    <scope>NUCLEOTIDE SEQUENCE [LARGE SCALE GENOMIC DNA]</scope>
    <source>
        <strain evidence="4 5">38H-sp</strain>
    </source>
</reference>
<dbReference type="Gene3D" id="1.10.8.500">
    <property type="entry name" value="HAMP domain in histidine kinase"/>
    <property type="match status" value="1"/>
</dbReference>
<gene>
    <name evidence="4" type="ORF">WKV44_00550</name>
</gene>
<keyword evidence="5" id="KW-1185">Reference proteome</keyword>
<name>A0ABU9U8N5_9SPIR</name>
<dbReference type="SMART" id="SM00044">
    <property type="entry name" value="CYCc"/>
    <property type="match status" value="1"/>
</dbReference>
<dbReference type="PROSITE" id="PS50885">
    <property type="entry name" value="HAMP"/>
    <property type="match status" value="1"/>
</dbReference>
<evidence type="ECO:0000313" key="5">
    <source>
        <dbReference type="Proteomes" id="UP001466331"/>
    </source>
</evidence>
<feature type="transmembrane region" description="Helical" evidence="1">
    <location>
        <begin position="12"/>
        <end position="31"/>
    </location>
</feature>
<feature type="domain" description="Guanylate cyclase" evidence="2">
    <location>
        <begin position="301"/>
        <end position="424"/>
    </location>
</feature>
<sequence>MAKRSSITRKVIVIISVTLILGIGLITYLFTRNIIKTINDSTVKNLEVQTDVLFNAIENMMMPGDAALASAFFSDIAEDNPGSEILLFRADGRPAFTDTSTIEKVNAIIGTERFDKNTPRVFSDIESLSADEIAYIMQPFPHTFKESYSSDNRTYIRVLTPLINLPKCTLCHGSDHTVRGIVEINEDITDSIMQQRDNLVFAGVSFVVIVVLLGGILTFFMRKSVLDPVREIGRACTAVTAGDFDVRIDLSQQDEIGQLAETVNTMVKGLYERFALSKFVSRSTISAIASASEEGEKQFVTMLFSDVRSFTNYSSSREPATVVSVLNKLLSLQTDIIHKHGGDIDKYVGDEVVATFIGEGAELRAARAATEIVEVLSARQGELDNLMVGLGIHYGEVIMGRVGSSSRADYTVIGDTVNLASRLCNSAKPGMILISSAFYEKIKASVDVTGPYELRVKGKEDVQKVYGLKKVLQDAGKKEEEA</sequence>